<feature type="compositionally biased region" description="Basic residues" evidence="7">
    <location>
        <begin position="419"/>
        <end position="432"/>
    </location>
</feature>
<evidence type="ECO:0000313" key="8">
    <source>
        <dbReference type="EMBL" id="CEQ38751.1"/>
    </source>
</evidence>
<dbReference type="GO" id="GO:0005730">
    <property type="term" value="C:nucleolus"/>
    <property type="evidence" value="ECO:0007669"/>
    <property type="project" value="UniProtKB-SubCell"/>
</dbReference>
<evidence type="ECO:0000256" key="1">
    <source>
        <dbReference type="ARBA" id="ARBA00004604"/>
    </source>
</evidence>
<reference evidence="9" key="1">
    <citation type="submission" date="2015-02" db="EMBL/GenBank/DDBJ databases">
        <authorList>
            <person name="Gon?alves P."/>
        </authorList>
    </citation>
    <scope>NUCLEOTIDE SEQUENCE [LARGE SCALE GENOMIC DNA]</scope>
</reference>
<feature type="region of interest" description="Disordered" evidence="7">
    <location>
        <begin position="246"/>
        <end position="298"/>
    </location>
</feature>
<feature type="compositionally biased region" description="Basic residues" evidence="7">
    <location>
        <begin position="282"/>
        <end position="298"/>
    </location>
</feature>
<dbReference type="GO" id="GO:0000027">
    <property type="term" value="P:ribosomal large subunit assembly"/>
    <property type="evidence" value="ECO:0007669"/>
    <property type="project" value="TreeGrafter"/>
</dbReference>
<evidence type="ECO:0000256" key="4">
    <source>
        <dbReference type="ARBA" id="ARBA00018339"/>
    </source>
</evidence>
<feature type="non-terminal residue" evidence="8">
    <location>
        <position position="1"/>
    </location>
</feature>
<dbReference type="InterPro" id="IPR011687">
    <property type="entry name" value="Nop53/GLTSCR2"/>
</dbReference>
<dbReference type="Pfam" id="PF07767">
    <property type="entry name" value="Nop53"/>
    <property type="match status" value="1"/>
</dbReference>
<sequence length="446" mass="49260">MPKAARANSKKAAPSTVRQRAAAEADKPIFEIDTVGEASVRRSLLADQAPASARLRKGQSIHKPLRSDLILAQRSSVPALSSRAVPSAEALVKKQKAKLGKVDRATKEKLKRIARKDGEGQGLWGIKSGDQGEALSDAVKKAGEYDAWAKEQKVKEDEDAAMKAAVAIHDPKTRPAPKAPSTLHTHALLSDAQPRTIAIPHPGTSYNPAHEHHQALLSSALTHYTAVESREDRGQELKDTLDEARRAARGQEAWEAYEEEVGSGESDDDGELADPEATDAKLKRKTPKRKTKQQRNAKLRVAEEARQLALRREMKKRIAAVHNVKAVDKDITQAQQLSLEEKAMALKVRKARLIEQGLTRFRSGPSRVPDAPVTFQLGEELADNLRTLQPEGNLWREWIGSGMRRGKVPVERANESKKGGKRGGRGHDKNHKMREVEKYSYKNWSG</sequence>
<feature type="compositionally biased region" description="Basic and acidic residues" evidence="7">
    <location>
        <begin position="408"/>
        <end position="418"/>
    </location>
</feature>
<dbReference type="PIRSF" id="PIRSF017302">
    <property type="entry name" value="Gltscr2"/>
    <property type="match status" value="1"/>
</dbReference>
<dbReference type="GO" id="GO:0008097">
    <property type="term" value="F:5S rRNA binding"/>
    <property type="evidence" value="ECO:0007669"/>
    <property type="project" value="TreeGrafter"/>
</dbReference>
<dbReference type="PANTHER" id="PTHR14211:SF7">
    <property type="entry name" value="RIBOSOME BIOGENESIS PROTEIN NOP53"/>
    <property type="match status" value="1"/>
</dbReference>
<dbReference type="Proteomes" id="UP000243876">
    <property type="component" value="Unassembled WGS sequence"/>
</dbReference>
<evidence type="ECO:0000256" key="7">
    <source>
        <dbReference type="SAM" id="MobiDB-lite"/>
    </source>
</evidence>
<evidence type="ECO:0000313" key="9">
    <source>
        <dbReference type="Proteomes" id="UP000243876"/>
    </source>
</evidence>
<organism evidence="8 9">
    <name type="scientific">Sporidiobolus salmonicolor</name>
    <name type="common">Yeast-like fungus</name>
    <name type="synonym">Sporobolomyces salmonicolor</name>
    <dbReference type="NCBI Taxonomy" id="5005"/>
    <lineage>
        <taxon>Eukaryota</taxon>
        <taxon>Fungi</taxon>
        <taxon>Dikarya</taxon>
        <taxon>Basidiomycota</taxon>
        <taxon>Pucciniomycotina</taxon>
        <taxon>Microbotryomycetes</taxon>
        <taxon>Sporidiobolales</taxon>
        <taxon>Sporidiobolaceae</taxon>
        <taxon>Sporobolomyces</taxon>
    </lineage>
</organism>
<keyword evidence="6" id="KW-0539">Nucleus</keyword>
<comment type="similarity">
    <text evidence="3">Belongs to the NOP53 family.</text>
</comment>
<name>A0A0D6EFT1_SPOSA</name>
<accession>A0A0D6EFT1</accession>
<dbReference type="GO" id="GO:0005654">
    <property type="term" value="C:nucleoplasm"/>
    <property type="evidence" value="ECO:0007669"/>
    <property type="project" value="UniProtKB-SubCell"/>
</dbReference>
<protein>
    <recommendedName>
        <fullName evidence="4">Ribosome biogenesis protein NOP53</fullName>
    </recommendedName>
</protein>
<feature type="region of interest" description="Disordered" evidence="7">
    <location>
        <begin position="1"/>
        <end position="24"/>
    </location>
</feature>
<proteinExistence type="inferred from homology"/>
<dbReference type="GO" id="GO:0006364">
    <property type="term" value="P:rRNA processing"/>
    <property type="evidence" value="ECO:0007669"/>
    <property type="project" value="TreeGrafter"/>
</dbReference>
<dbReference type="OrthoDB" id="5072at2759"/>
<feature type="compositionally biased region" description="Acidic residues" evidence="7">
    <location>
        <begin position="255"/>
        <end position="277"/>
    </location>
</feature>
<evidence type="ECO:0000256" key="5">
    <source>
        <dbReference type="ARBA" id="ARBA00022517"/>
    </source>
</evidence>
<dbReference type="EMBL" id="CENE01000001">
    <property type="protein sequence ID" value="CEQ38751.1"/>
    <property type="molecule type" value="Genomic_DNA"/>
</dbReference>
<dbReference type="AlphaFoldDB" id="A0A0D6EFT1"/>
<gene>
    <name evidence="8" type="primary">SPOSA6832_00192</name>
</gene>
<keyword evidence="5" id="KW-0690">Ribosome biogenesis</keyword>
<comment type="subcellular location">
    <subcellularLocation>
        <location evidence="1">Nucleus</location>
        <location evidence="1">Nucleolus</location>
    </subcellularLocation>
    <subcellularLocation>
        <location evidence="2">Nucleus</location>
        <location evidence="2">Nucleoplasm</location>
    </subcellularLocation>
</comment>
<evidence type="ECO:0000256" key="3">
    <source>
        <dbReference type="ARBA" id="ARBA00008838"/>
    </source>
</evidence>
<dbReference type="PANTHER" id="PTHR14211">
    <property type="entry name" value="GLIOMA SUPPRESSOR CANDIDATE REGION GENE 2"/>
    <property type="match status" value="1"/>
</dbReference>
<evidence type="ECO:0000256" key="6">
    <source>
        <dbReference type="ARBA" id="ARBA00023242"/>
    </source>
</evidence>
<feature type="region of interest" description="Disordered" evidence="7">
    <location>
        <begin position="406"/>
        <end position="446"/>
    </location>
</feature>
<evidence type="ECO:0000256" key="2">
    <source>
        <dbReference type="ARBA" id="ARBA00004642"/>
    </source>
</evidence>
<keyword evidence="9" id="KW-1185">Reference proteome</keyword>